<feature type="binding site" evidence="8">
    <location>
        <begin position="179"/>
        <end position="182"/>
    </location>
    <ligand>
        <name>S-adenosyl-L-methionine</name>
        <dbReference type="ChEBI" id="CHEBI:59789"/>
    </ligand>
</feature>
<keyword evidence="6 8" id="KW-0411">Iron-sulfur</keyword>
<dbReference type="GO" id="GO:0051539">
    <property type="term" value="F:4 iron, 4 sulfur cluster binding"/>
    <property type="evidence" value="ECO:0007669"/>
    <property type="project" value="UniProtKB-UniRule"/>
</dbReference>
<feature type="binding site" evidence="8">
    <location>
        <position position="69"/>
    </location>
    <ligand>
        <name>S-adenosyl-L-methionine</name>
        <dbReference type="ChEBI" id="CHEBI:59789"/>
    </ligand>
</feature>
<keyword evidence="5 8" id="KW-0408">Iron</keyword>
<evidence type="ECO:0000256" key="2">
    <source>
        <dbReference type="ARBA" id="ARBA00022691"/>
    </source>
</evidence>
<dbReference type="RefSeq" id="WP_126678353.1">
    <property type="nucleotide sequence ID" value="NZ_RYYU01000001.1"/>
</dbReference>
<feature type="binding site" evidence="8">
    <location>
        <begin position="110"/>
        <end position="112"/>
    </location>
    <ligand>
        <name>S-adenosyl-L-methionine</name>
        <dbReference type="ChEBI" id="CHEBI:59789"/>
    </ligand>
</feature>
<accession>A0A432LK52</accession>
<evidence type="ECO:0000256" key="8">
    <source>
        <dbReference type="HAMAP-Rule" id="MF_00917"/>
    </source>
</evidence>
<proteinExistence type="inferred from homology"/>
<protein>
    <recommendedName>
        <fullName evidence="8">7-carboxy-7-deazaguanine synthase</fullName>
        <shortName evidence="8">CDG synthase</shortName>
        <ecNumber evidence="8">4.3.99.3</ecNumber>
    </recommendedName>
    <alternativeName>
        <fullName evidence="8">Queuosine biosynthesis protein QueE</fullName>
    </alternativeName>
</protein>
<feature type="binding site" evidence="8">
    <location>
        <begin position="36"/>
        <end position="38"/>
    </location>
    <ligand>
        <name>S-adenosyl-L-methionine</name>
        <dbReference type="ChEBI" id="CHEBI:59789"/>
    </ligand>
</feature>
<feature type="binding site" evidence="8">
    <location>
        <position position="67"/>
    </location>
    <ligand>
        <name>substrate</name>
    </ligand>
</feature>
<evidence type="ECO:0000313" key="10">
    <source>
        <dbReference type="EMBL" id="RUL59183.1"/>
    </source>
</evidence>
<dbReference type="Proteomes" id="UP000278983">
    <property type="component" value="Unassembled WGS sequence"/>
</dbReference>
<evidence type="ECO:0000256" key="5">
    <source>
        <dbReference type="ARBA" id="ARBA00023004"/>
    </source>
</evidence>
<evidence type="ECO:0000256" key="1">
    <source>
        <dbReference type="ARBA" id="ARBA00022485"/>
    </source>
</evidence>
<dbReference type="PANTHER" id="PTHR42836">
    <property type="entry name" value="7-CARBOXY-7-DEAZAGUANINE SYNTHASE"/>
    <property type="match status" value="1"/>
</dbReference>
<evidence type="ECO:0000256" key="7">
    <source>
        <dbReference type="ARBA" id="ARBA00023239"/>
    </source>
</evidence>
<comment type="subunit">
    <text evidence="8">Homodimer.</text>
</comment>
<keyword evidence="1 8" id="KW-0004">4Fe-4S</keyword>
<feature type="binding site" evidence="8">
    <location>
        <position position="39"/>
    </location>
    <ligand>
        <name>Mg(2+)</name>
        <dbReference type="ChEBI" id="CHEBI:18420"/>
    </ligand>
</feature>
<keyword evidence="3 8" id="KW-0479">Metal-binding</keyword>
<comment type="pathway">
    <text evidence="8">Purine metabolism; 7-cyano-7-deazaguanine biosynthesis.</text>
</comment>
<dbReference type="SUPFAM" id="SSF102114">
    <property type="entry name" value="Radical SAM enzymes"/>
    <property type="match status" value="1"/>
</dbReference>
<comment type="similarity">
    <text evidence="8">Belongs to the radical SAM superfamily. 7-carboxy-7-deazaguanine synthase family.</text>
</comment>
<dbReference type="GO" id="GO:0000287">
    <property type="term" value="F:magnesium ion binding"/>
    <property type="evidence" value="ECO:0007669"/>
    <property type="project" value="UniProtKB-UniRule"/>
</dbReference>
<organism evidence="10 11">
    <name type="scientific">Prevotella koreensis</name>
    <dbReference type="NCBI Taxonomy" id="2490854"/>
    <lineage>
        <taxon>Bacteria</taxon>
        <taxon>Pseudomonadati</taxon>
        <taxon>Bacteroidota</taxon>
        <taxon>Bacteroidia</taxon>
        <taxon>Bacteroidales</taxon>
        <taxon>Prevotellaceae</taxon>
        <taxon>Prevotella</taxon>
    </lineage>
</organism>
<evidence type="ECO:0000259" key="9">
    <source>
        <dbReference type="PROSITE" id="PS51918"/>
    </source>
</evidence>
<dbReference type="GO" id="GO:0008616">
    <property type="term" value="P:tRNA queuosine(34) biosynthetic process"/>
    <property type="evidence" value="ECO:0007669"/>
    <property type="project" value="UniProtKB-UniRule"/>
</dbReference>
<dbReference type="InterPro" id="IPR007197">
    <property type="entry name" value="rSAM"/>
</dbReference>
<sequence>MYRINDIFSSLQGEGHNTGCAATFVRFAGCNLRCSFCDTDFSEYREMSADEIVKSISVYPTRFVILTGGEPSLQVDDTLVDALHDAGFTIAMETNGSKRPAKGIDWITVSPKIPFGKYNNSDNIDIYREIMEQADEIKVVFDGEHTPDTFLPPSLQSDSTEDTFMAKRRKHDLPLLYLQPCDIGDPERNEEIMRACINYITEHPQWRLSLQTHKLANFK</sequence>
<dbReference type="PANTHER" id="PTHR42836:SF1">
    <property type="entry name" value="7-CARBOXY-7-DEAZAGUANINE SYNTHASE"/>
    <property type="match status" value="1"/>
</dbReference>
<dbReference type="PROSITE" id="PS51918">
    <property type="entry name" value="RADICAL_SAM"/>
    <property type="match status" value="1"/>
</dbReference>
<gene>
    <name evidence="8" type="primary">queE</name>
    <name evidence="10" type="ORF">EHV08_05005</name>
</gene>
<dbReference type="PIRSF" id="PIRSF000370">
    <property type="entry name" value="QueE"/>
    <property type="match status" value="1"/>
</dbReference>
<dbReference type="EC" id="4.3.99.3" evidence="8"/>
<dbReference type="InterPro" id="IPR024924">
    <property type="entry name" value="7-CO-7-deazaguanine_synth-like"/>
</dbReference>
<dbReference type="UniPathway" id="UPA00391"/>
<feature type="domain" description="Radical SAM core" evidence="9">
    <location>
        <begin position="17"/>
        <end position="219"/>
    </location>
</feature>
<dbReference type="OrthoDB" id="9792276at2"/>
<dbReference type="Gene3D" id="3.20.20.70">
    <property type="entry name" value="Aldolase class I"/>
    <property type="match status" value="1"/>
</dbReference>
<feature type="binding site" evidence="8">
    <location>
        <position position="37"/>
    </location>
    <ligand>
        <name>[4Fe-4S] cluster</name>
        <dbReference type="ChEBI" id="CHEBI:49883"/>
        <note>4Fe-4S-S-AdoMet</note>
    </ligand>
</feature>
<keyword evidence="4 8" id="KW-0460">Magnesium</keyword>
<evidence type="ECO:0000256" key="6">
    <source>
        <dbReference type="ARBA" id="ARBA00023014"/>
    </source>
</evidence>
<keyword evidence="2 8" id="KW-0949">S-adenosyl-L-methionine</keyword>
<feature type="binding site" evidence="8">
    <location>
        <position position="30"/>
    </location>
    <ligand>
        <name>[4Fe-4S] cluster</name>
        <dbReference type="ChEBI" id="CHEBI:49883"/>
        <note>4Fe-4S-S-AdoMet</note>
    </ligand>
</feature>
<dbReference type="CDD" id="cd01335">
    <property type="entry name" value="Radical_SAM"/>
    <property type="match status" value="1"/>
</dbReference>
<name>A0A432LK52_9BACT</name>
<evidence type="ECO:0000313" key="11">
    <source>
        <dbReference type="Proteomes" id="UP000278983"/>
    </source>
</evidence>
<comment type="caution">
    <text evidence="8">Lacks conserved residue(s) required for the propagation of feature annotation.</text>
</comment>
<comment type="catalytic activity">
    <reaction evidence="8">
        <text>6-carboxy-5,6,7,8-tetrahydropterin + H(+) = 7-carboxy-7-carbaguanine + NH4(+)</text>
        <dbReference type="Rhea" id="RHEA:27974"/>
        <dbReference type="ChEBI" id="CHEBI:15378"/>
        <dbReference type="ChEBI" id="CHEBI:28938"/>
        <dbReference type="ChEBI" id="CHEBI:61032"/>
        <dbReference type="ChEBI" id="CHEBI:61036"/>
        <dbReference type="EC" id="4.3.99.3"/>
    </reaction>
</comment>
<keyword evidence="7 8" id="KW-0456">Lyase</keyword>
<keyword evidence="11" id="KW-1185">Reference proteome</keyword>
<dbReference type="SFLD" id="SFLDS00029">
    <property type="entry name" value="Radical_SAM"/>
    <property type="match status" value="1"/>
</dbReference>
<comment type="cofactor">
    <cofactor evidence="8">
        <name>Mg(2+)</name>
        <dbReference type="ChEBI" id="CHEBI:18420"/>
    </cofactor>
</comment>
<evidence type="ECO:0000256" key="4">
    <source>
        <dbReference type="ARBA" id="ARBA00022842"/>
    </source>
</evidence>
<dbReference type="EMBL" id="RYYU01000001">
    <property type="protein sequence ID" value="RUL59183.1"/>
    <property type="molecule type" value="Genomic_DNA"/>
</dbReference>
<feature type="binding site" evidence="8">
    <location>
        <position position="26"/>
    </location>
    <ligand>
        <name>substrate</name>
    </ligand>
</feature>
<dbReference type="HAMAP" id="MF_00917">
    <property type="entry name" value="QueE"/>
    <property type="match status" value="1"/>
</dbReference>
<feature type="binding site" evidence="8">
    <location>
        <position position="34"/>
    </location>
    <ligand>
        <name>[4Fe-4S] cluster</name>
        <dbReference type="ChEBI" id="CHEBI:49883"/>
        <note>4Fe-4S-S-AdoMet</note>
    </ligand>
</feature>
<dbReference type="InterPro" id="IPR013785">
    <property type="entry name" value="Aldolase_TIM"/>
</dbReference>
<dbReference type="GO" id="GO:0016840">
    <property type="term" value="F:carbon-nitrogen lyase activity"/>
    <property type="evidence" value="ECO:0007669"/>
    <property type="project" value="UniProtKB-UniRule"/>
</dbReference>
<dbReference type="GO" id="GO:1904047">
    <property type="term" value="F:S-adenosyl-L-methionine binding"/>
    <property type="evidence" value="ECO:0007669"/>
    <property type="project" value="UniProtKB-UniRule"/>
</dbReference>
<comment type="function">
    <text evidence="8">Catalyzes the complex heterocyclic radical-mediated conversion of 6-carboxy-5,6,7,8-tetrahydropterin (CPH4) to 7-carboxy-7-deazaguanine (CDG), a step common to the biosynthetic pathways of all 7-deazapurine-containing compounds.</text>
</comment>
<evidence type="ECO:0000256" key="3">
    <source>
        <dbReference type="ARBA" id="ARBA00022723"/>
    </source>
</evidence>
<keyword evidence="8" id="KW-0671">Queuosine biosynthesis</keyword>
<comment type="cofactor">
    <cofactor evidence="8">
        <name>[4Fe-4S] cluster</name>
        <dbReference type="ChEBI" id="CHEBI:49883"/>
    </cofactor>
    <text evidence="8">Binds 1 [4Fe-4S] cluster. The cluster is coordinated with 3 cysteines and an exchangeable S-adenosyl-L-methionine.</text>
</comment>
<dbReference type="Pfam" id="PF04055">
    <property type="entry name" value="Radical_SAM"/>
    <property type="match status" value="1"/>
</dbReference>
<reference evidence="10 11" key="1">
    <citation type="submission" date="2018-12" db="EMBL/GenBank/DDBJ databases">
        <title>Genome sequencing of Prevotella sp. KCOM 3155 (= JS262).</title>
        <authorList>
            <person name="Kook J.-K."/>
            <person name="Park S.-N."/>
            <person name="Lim Y.K."/>
        </authorList>
    </citation>
    <scope>NUCLEOTIDE SEQUENCE [LARGE SCALE GENOMIC DNA]</scope>
    <source>
        <strain evidence="10 11">KCOM 3155</strain>
    </source>
</reference>
<dbReference type="InterPro" id="IPR058240">
    <property type="entry name" value="rSAM_sf"/>
</dbReference>
<feature type="binding site" evidence="8">
    <location>
        <begin position="11"/>
        <end position="13"/>
    </location>
    <ligand>
        <name>substrate</name>
    </ligand>
</feature>
<comment type="cofactor">
    <cofactor evidence="8">
        <name>S-adenosyl-L-methionine</name>
        <dbReference type="ChEBI" id="CHEBI:59789"/>
    </cofactor>
    <text evidence="8">Binds 1 S-adenosyl-L-methionine per subunit.</text>
</comment>
<dbReference type="AlphaFoldDB" id="A0A432LK52"/>
<comment type="caution">
    <text evidence="10">The sequence shown here is derived from an EMBL/GenBank/DDBJ whole genome shotgun (WGS) entry which is preliminary data.</text>
</comment>